<organism evidence="12 13">
    <name type="scientific">Stentor coeruleus</name>
    <dbReference type="NCBI Taxonomy" id="5963"/>
    <lineage>
        <taxon>Eukaryota</taxon>
        <taxon>Sar</taxon>
        <taxon>Alveolata</taxon>
        <taxon>Ciliophora</taxon>
        <taxon>Postciliodesmatophora</taxon>
        <taxon>Heterotrichea</taxon>
        <taxon>Heterotrichida</taxon>
        <taxon>Stentoridae</taxon>
        <taxon>Stentor</taxon>
    </lineage>
</organism>
<keyword evidence="4 9" id="KW-0547">Nucleotide-binding</keyword>
<dbReference type="InterPro" id="IPR000719">
    <property type="entry name" value="Prot_kinase_dom"/>
</dbReference>
<proteinExistence type="inferred from homology"/>
<evidence type="ECO:0000259" key="11">
    <source>
        <dbReference type="PROSITE" id="PS50011"/>
    </source>
</evidence>
<dbReference type="PANTHER" id="PTHR24054">
    <property type="entry name" value="CASEIN KINASE II SUBUNIT ALPHA"/>
    <property type="match status" value="1"/>
</dbReference>
<dbReference type="CDD" id="cd14132">
    <property type="entry name" value="STKc_CK2_alpha"/>
    <property type="match status" value="1"/>
</dbReference>
<dbReference type="PROSITE" id="PS00108">
    <property type="entry name" value="PROTEIN_KINASE_ST"/>
    <property type="match status" value="1"/>
</dbReference>
<dbReference type="InterPro" id="IPR011009">
    <property type="entry name" value="Kinase-like_dom_sf"/>
</dbReference>
<dbReference type="GO" id="GO:0051726">
    <property type="term" value="P:regulation of cell cycle"/>
    <property type="evidence" value="ECO:0007669"/>
    <property type="project" value="TreeGrafter"/>
</dbReference>
<dbReference type="Proteomes" id="UP000187209">
    <property type="component" value="Unassembled WGS sequence"/>
</dbReference>
<keyword evidence="3" id="KW-0808">Transferase</keyword>
<dbReference type="FunFam" id="1.10.510.10:FF:000459">
    <property type="entry name" value="Casein kinase II subunit alpha"/>
    <property type="match status" value="1"/>
</dbReference>
<dbReference type="GO" id="GO:0005524">
    <property type="term" value="F:ATP binding"/>
    <property type="evidence" value="ECO:0007669"/>
    <property type="project" value="UniProtKB-UniRule"/>
</dbReference>
<evidence type="ECO:0000256" key="3">
    <source>
        <dbReference type="ARBA" id="ARBA00022679"/>
    </source>
</evidence>
<evidence type="ECO:0000256" key="2">
    <source>
        <dbReference type="ARBA" id="ARBA00022527"/>
    </source>
</evidence>
<accession>A0A1R2C5H9</accession>
<dbReference type="GO" id="GO:0006357">
    <property type="term" value="P:regulation of transcription by RNA polymerase II"/>
    <property type="evidence" value="ECO:0007669"/>
    <property type="project" value="UniProtKB-ARBA"/>
</dbReference>
<name>A0A1R2C5H9_9CILI</name>
<dbReference type="Gene3D" id="3.30.200.20">
    <property type="entry name" value="Phosphorylase Kinase, domain 1"/>
    <property type="match status" value="1"/>
</dbReference>
<dbReference type="EMBL" id="MPUH01000275">
    <property type="protein sequence ID" value="OMJ84239.1"/>
    <property type="molecule type" value="Genomic_DNA"/>
</dbReference>
<dbReference type="OrthoDB" id="10254671at2759"/>
<dbReference type="InterPro" id="IPR008271">
    <property type="entry name" value="Ser/Thr_kinase_AS"/>
</dbReference>
<gene>
    <name evidence="12" type="ORF">SteCoe_14658</name>
</gene>
<keyword evidence="6 9" id="KW-0067">ATP-binding</keyword>
<evidence type="ECO:0000256" key="4">
    <source>
        <dbReference type="ARBA" id="ARBA00022741"/>
    </source>
</evidence>
<keyword evidence="2 10" id="KW-0723">Serine/threonine-protein kinase</keyword>
<protein>
    <recommendedName>
        <fullName evidence="1">non-specific serine/threonine protein kinase</fullName>
        <ecNumber evidence="1">2.7.11.1</ecNumber>
    </recommendedName>
</protein>
<reference evidence="12 13" key="1">
    <citation type="submission" date="2016-11" db="EMBL/GenBank/DDBJ databases">
        <title>The macronuclear genome of Stentor coeruleus: a giant cell with tiny introns.</title>
        <authorList>
            <person name="Slabodnick M."/>
            <person name="Ruby J.G."/>
            <person name="Reiff S.B."/>
            <person name="Swart E.C."/>
            <person name="Gosai S."/>
            <person name="Prabakaran S."/>
            <person name="Witkowska E."/>
            <person name="Larue G.E."/>
            <person name="Fisher S."/>
            <person name="Freeman R.M."/>
            <person name="Gunawardena J."/>
            <person name="Chu W."/>
            <person name="Stover N.A."/>
            <person name="Gregory B.D."/>
            <person name="Nowacki M."/>
            <person name="Derisi J."/>
            <person name="Roy S.W."/>
            <person name="Marshall W.F."/>
            <person name="Sood P."/>
        </authorList>
    </citation>
    <scope>NUCLEOTIDE SEQUENCE [LARGE SCALE GENOMIC DNA]</scope>
    <source>
        <strain evidence="12">WM001</strain>
    </source>
</reference>
<dbReference type="GO" id="GO:0031981">
    <property type="term" value="C:nuclear lumen"/>
    <property type="evidence" value="ECO:0007669"/>
    <property type="project" value="UniProtKB-ARBA"/>
</dbReference>
<evidence type="ECO:0000256" key="6">
    <source>
        <dbReference type="ARBA" id="ARBA00022840"/>
    </source>
</evidence>
<dbReference type="EC" id="2.7.11.1" evidence="1"/>
<comment type="catalytic activity">
    <reaction evidence="7">
        <text>L-threonyl-[protein] + ATP = O-phospho-L-threonyl-[protein] + ADP + H(+)</text>
        <dbReference type="Rhea" id="RHEA:46608"/>
        <dbReference type="Rhea" id="RHEA-COMP:11060"/>
        <dbReference type="Rhea" id="RHEA-COMP:11605"/>
        <dbReference type="ChEBI" id="CHEBI:15378"/>
        <dbReference type="ChEBI" id="CHEBI:30013"/>
        <dbReference type="ChEBI" id="CHEBI:30616"/>
        <dbReference type="ChEBI" id="CHEBI:61977"/>
        <dbReference type="ChEBI" id="CHEBI:456216"/>
        <dbReference type="EC" id="2.7.11.1"/>
    </reaction>
</comment>
<evidence type="ECO:0000256" key="8">
    <source>
        <dbReference type="ARBA" id="ARBA00048679"/>
    </source>
</evidence>
<dbReference type="GO" id="GO:0005956">
    <property type="term" value="C:protein kinase CK2 complex"/>
    <property type="evidence" value="ECO:0007669"/>
    <property type="project" value="TreeGrafter"/>
</dbReference>
<dbReference type="GO" id="GO:0004674">
    <property type="term" value="F:protein serine/threonine kinase activity"/>
    <property type="evidence" value="ECO:0007669"/>
    <property type="project" value="UniProtKB-KW"/>
</dbReference>
<dbReference type="PROSITE" id="PS00107">
    <property type="entry name" value="PROTEIN_KINASE_ATP"/>
    <property type="match status" value="1"/>
</dbReference>
<dbReference type="PANTHER" id="PTHR24054:SF0">
    <property type="entry name" value="CASEIN KINASE II SUBUNIT ALPHA"/>
    <property type="match status" value="1"/>
</dbReference>
<dbReference type="AlphaFoldDB" id="A0A1R2C5H9"/>
<feature type="binding site" evidence="9">
    <location>
        <position position="66"/>
    </location>
    <ligand>
        <name>ATP</name>
        <dbReference type="ChEBI" id="CHEBI:30616"/>
    </ligand>
</feature>
<comment type="catalytic activity">
    <reaction evidence="8">
        <text>L-seryl-[protein] + ATP = O-phospho-L-seryl-[protein] + ADP + H(+)</text>
        <dbReference type="Rhea" id="RHEA:17989"/>
        <dbReference type="Rhea" id="RHEA-COMP:9863"/>
        <dbReference type="Rhea" id="RHEA-COMP:11604"/>
        <dbReference type="ChEBI" id="CHEBI:15378"/>
        <dbReference type="ChEBI" id="CHEBI:29999"/>
        <dbReference type="ChEBI" id="CHEBI:30616"/>
        <dbReference type="ChEBI" id="CHEBI:83421"/>
        <dbReference type="ChEBI" id="CHEBI:456216"/>
        <dbReference type="EC" id="2.7.11.1"/>
    </reaction>
</comment>
<evidence type="ECO:0000313" key="12">
    <source>
        <dbReference type="EMBL" id="OMJ84239.1"/>
    </source>
</evidence>
<dbReference type="SUPFAM" id="SSF56112">
    <property type="entry name" value="Protein kinase-like (PK-like)"/>
    <property type="match status" value="1"/>
</dbReference>
<dbReference type="SMART" id="SM00220">
    <property type="entry name" value="S_TKc"/>
    <property type="match status" value="1"/>
</dbReference>
<keyword evidence="13" id="KW-1185">Reference proteome</keyword>
<keyword evidence="5" id="KW-0418">Kinase</keyword>
<evidence type="ECO:0000256" key="7">
    <source>
        <dbReference type="ARBA" id="ARBA00047899"/>
    </source>
</evidence>
<dbReference type="FunFam" id="3.30.200.20:FF:000088">
    <property type="entry name" value="Casein kinase II subunit alpha"/>
    <property type="match status" value="1"/>
</dbReference>
<evidence type="ECO:0000256" key="10">
    <source>
        <dbReference type="RuleBase" id="RU000304"/>
    </source>
</evidence>
<evidence type="ECO:0000256" key="1">
    <source>
        <dbReference type="ARBA" id="ARBA00012513"/>
    </source>
</evidence>
<comment type="caution">
    <text evidence="12">The sequence shown here is derived from an EMBL/GenBank/DDBJ whole genome shotgun (WGS) entry which is preliminary data.</text>
</comment>
<dbReference type="Pfam" id="PF00069">
    <property type="entry name" value="Pkinase"/>
    <property type="match status" value="1"/>
</dbReference>
<dbReference type="GO" id="GO:0005829">
    <property type="term" value="C:cytosol"/>
    <property type="evidence" value="ECO:0007669"/>
    <property type="project" value="TreeGrafter"/>
</dbReference>
<dbReference type="InterPro" id="IPR045216">
    <property type="entry name" value="CK2_alpha"/>
</dbReference>
<evidence type="ECO:0000256" key="9">
    <source>
        <dbReference type="PROSITE-ProRule" id="PRU10141"/>
    </source>
</evidence>
<evidence type="ECO:0000256" key="5">
    <source>
        <dbReference type="ARBA" id="ARBA00022777"/>
    </source>
</evidence>
<dbReference type="Gene3D" id="1.10.510.10">
    <property type="entry name" value="Transferase(Phosphotransferase) domain 1"/>
    <property type="match status" value="1"/>
</dbReference>
<dbReference type="InterPro" id="IPR017441">
    <property type="entry name" value="Protein_kinase_ATP_BS"/>
</dbReference>
<comment type="similarity">
    <text evidence="10">Belongs to the protein kinase superfamily.</text>
</comment>
<feature type="domain" description="Protein kinase" evidence="11">
    <location>
        <begin position="37"/>
        <end position="321"/>
    </location>
</feature>
<dbReference type="PROSITE" id="PS50011">
    <property type="entry name" value="PROTEIN_KINASE_DOM"/>
    <property type="match status" value="1"/>
</dbReference>
<sequence>MNGSSKPRLYSDVNFDKSQEEMDLSSVHITWGKQEIYEILRKLGRGKYSDVYEGLNMSTQDKIVIKILKPIKRSKILREIKTMRTLESYPNIPKLFDIIKDNNTKTAALIMEHCKSQDMISLFSKLDENDIKFYLYEILKTLDFAHSKGIMHRDIKPSNILINHQKKSLKIIDWGLADFYLPDTPYNVKVASRYYKAPELLVNYQYYDYSVDMWSFGVIFAGVIFKKNPFFHGHDNYDQLVKIVRVLGTENFFEYIEKYDISLDERYEDLKMHYNPKAWAKMVTDEMKFASDEALNLLNKILVFDHGERLLPSEAMQHQYFDSVRENKEKI</sequence>
<evidence type="ECO:0000313" key="13">
    <source>
        <dbReference type="Proteomes" id="UP000187209"/>
    </source>
</evidence>